<dbReference type="PANTHER" id="PTHR47338:SF5">
    <property type="entry name" value="ZN(II)2CYS6 TRANSCRIPTION FACTOR (EUROFUNG)"/>
    <property type="match status" value="1"/>
</dbReference>
<dbReference type="CDD" id="cd12148">
    <property type="entry name" value="fungal_TF_MHR"/>
    <property type="match status" value="1"/>
</dbReference>
<evidence type="ECO:0000256" key="3">
    <source>
        <dbReference type="ARBA" id="ARBA00023015"/>
    </source>
</evidence>
<evidence type="ECO:0000259" key="7">
    <source>
        <dbReference type="PROSITE" id="PS50048"/>
    </source>
</evidence>
<dbReference type="EMBL" id="GG745365">
    <property type="protein sequence ID" value="KNE70351.1"/>
    <property type="molecule type" value="Genomic_DNA"/>
</dbReference>
<dbReference type="Pfam" id="PF04082">
    <property type="entry name" value="Fungal_trans"/>
    <property type="match status" value="1"/>
</dbReference>
<dbReference type="PANTHER" id="PTHR47338">
    <property type="entry name" value="ZN(II)2CYS6 TRANSCRIPTION FACTOR (EUROFUNG)-RELATED"/>
    <property type="match status" value="1"/>
</dbReference>
<dbReference type="CDD" id="cd00067">
    <property type="entry name" value="GAL4"/>
    <property type="match status" value="1"/>
</dbReference>
<keyword evidence="5" id="KW-0539">Nucleus</keyword>
<feature type="compositionally biased region" description="Polar residues" evidence="6">
    <location>
        <begin position="60"/>
        <end position="71"/>
    </location>
</feature>
<feature type="region of interest" description="Disordered" evidence="6">
    <location>
        <begin position="193"/>
        <end position="286"/>
    </location>
</feature>
<name>A0A0L0T6M9_ALLM3</name>
<dbReference type="OrthoDB" id="2123952at2759"/>
<proteinExistence type="predicted"/>
<dbReference type="Pfam" id="PF00172">
    <property type="entry name" value="Zn_clus"/>
    <property type="match status" value="1"/>
</dbReference>
<feature type="compositionally biased region" description="Low complexity" evidence="6">
    <location>
        <begin position="124"/>
        <end position="151"/>
    </location>
</feature>
<evidence type="ECO:0000256" key="6">
    <source>
        <dbReference type="SAM" id="MobiDB-lite"/>
    </source>
</evidence>
<feature type="region of interest" description="Disordered" evidence="6">
    <location>
        <begin position="122"/>
        <end position="162"/>
    </location>
</feature>
<keyword evidence="2" id="KW-0479">Metal-binding</keyword>
<dbReference type="InterPro" id="IPR001138">
    <property type="entry name" value="Zn2Cys6_DnaBD"/>
</dbReference>
<dbReference type="InterPro" id="IPR036864">
    <property type="entry name" value="Zn2-C6_fun-type_DNA-bd_sf"/>
</dbReference>
<keyword evidence="3" id="KW-0805">Transcription regulation</keyword>
<reference evidence="9" key="2">
    <citation type="submission" date="2009-11" db="EMBL/GenBank/DDBJ databases">
        <title>The Genome Sequence of Allomyces macrogynus strain ATCC 38327.</title>
        <authorList>
            <consortium name="The Broad Institute Genome Sequencing Platform"/>
            <person name="Russ C."/>
            <person name="Cuomo C."/>
            <person name="Shea T."/>
            <person name="Young S.K."/>
            <person name="Zeng Q."/>
            <person name="Koehrsen M."/>
            <person name="Haas B."/>
            <person name="Borodovsky M."/>
            <person name="Guigo R."/>
            <person name="Alvarado L."/>
            <person name="Berlin A."/>
            <person name="Borenstein D."/>
            <person name="Chen Z."/>
            <person name="Engels R."/>
            <person name="Freedman E."/>
            <person name="Gellesch M."/>
            <person name="Goldberg J."/>
            <person name="Griggs A."/>
            <person name="Gujja S."/>
            <person name="Heiman D."/>
            <person name="Hepburn T."/>
            <person name="Howarth C."/>
            <person name="Jen D."/>
            <person name="Larson L."/>
            <person name="Lewis B."/>
            <person name="Mehta T."/>
            <person name="Park D."/>
            <person name="Pearson M."/>
            <person name="Roberts A."/>
            <person name="Saif S."/>
            <person name="Shenoy N."/>
            <person name="Sisk P."/>
            <person name="Stolte C."/>
            <person name="Sykes S."/>
            <person name="Walk T."/>
            <person name="White J."/>
            <person name="Yandava C."/>
            <person name="Burger G."/>
            <person name="Gray M.W."/>
            <person name="Holland P.W.H."/>
            <person name="King N."/>
            <person name="Lang F.B.F."/>
            <person name="Roger A.J."/>
            <person name="Ruiz-Trillo I."/>
            <person name="Lander E."/>
            <person name="Nusbaum C."/>
        </authorList>
    </citation>
    <scope>NUCLEOTIDE SEQUENCE [LARGE SCALE GENOMIC DNA]</scope>
    <source>
        <strain evidence="9">ATCC 38327</strain>
    </source>
</reference>
<dbReference type="VEuPathDB" id="FungiDB:AMAG_14491"/>
<dbReference type="AlphaFoldDB" id="A0A0L0T6M9"/>
<dbReference type="GO" id="GO:0006351">
    <property type="term" value="P:DNA-templated transcription"/>
    <property type="evidence" value="ECO:0007669"/>
    <property type="project" value="InterPro"/>
</dbReference>
<dbReference type="SMART" id="SM00066">
    <property type="entry name" value="GAL4"/>
    <property type="match status" value="1"/>
</dbReference>
<gene>
    <name evidence="8" type="ORF">AMAG_14491</name>
</gene>
<evidence type="ECO:0000256" key="4">
    <source>
        <dbReference type="ARBA" id="ARBA00023163"/>
    </source>
</evidence>
<feature type="compositionally biased region" description="Low complexity" evidence="6">
    <location>
        <begin position="15"/>
        <end position="28"/>
    </location>
</feature>
<evidence type="ECO:0000313" key="8">
    <source>
        <dbReference type="EMBL" id="KNE70351.1"/>
    </source>
</evidence>
<dbReference type="GO" id="GO:0000981">
    <property type="term" value="F:DNA-binding transcription factor activity, RNA polymerase II-specific"/>
    <property type="evidence" value="ECO:0007669"/>
    <property type="project" value="InterPro"/>
</dbReference>
<dbReference type="STRING" id="578462.A0A0L0T6M9"/>
<dbReference type="PROSITE" id="PS00463">
    <property type="entry name" value="ZN2_CY6_FUNGAL_1"/>
    <property type="match status" value="1"/>
</dbReference>
<feature type="compositionally biased region" description="Low complexity" evidence="6">
    <location>
        <begin position="904"/>
        <end position="928"/>
    </location>
</feature>
<feature type="compositionally biased region" description="Polar residues" evidence="6">
    <location>
        <begin position="197"/>
        <end position="223"/>
    </location>
</feature>
<dbReference type="InterPro" id="IPR050815">
    <property type="entry name" value="TF_fung"/>
</dbReference>
<dbReference type="Gene3D" id="4.10.240.10">
    <property type="entry name" value="Zn(2)-C6 fungal-type DNA-binding domain"/>
    <property type="match status" value="1"/>
</dbReference>
<feature type="region of interest" description="Disordered" evidence="6">
    <location>
        <begin position="902"/>
        <end position="928"/>
    </location>
</feature>
<sequence>MSNPAYQGGGMHQQGGANANNPAAGSSGTPYAMQYAQGSGVPSYPPSEFTNDLLAVRNDPNCNSVAPTTAGQIHVGGGYSMPAPRQYGDASSDRAGPAPTYAPVLIDPSSLVPAAAAHYYRSVQQQQQSQPQQPQQLQQSVYHSQQPSQPHSHLHHHQQQYAGQPQAIGAHFAGTHDPAAYAPVDHARAAPYASDLHPSTTRLSNAVTTDSSPRSVPMSTYPTSMGALQFPGTPTHAPPPPAAPSATISLNPTYGPYDHDDQVALYNPGPLYAPPSASTPPGALRATQHVPSQVAANTVDALQYSQLATSSPMVPPAAMQVLPGAPIMDANTIAAAGGIPPGYVTVPASSLIPAKKARAARACLQCRKRKIKCSGTEPCQHCQDFELLCEYKEPLKRGPKAGKLNAVKNGTGQPIVSLFQPASVLDTHVPLTSSVTRPSTDADVDEIANNLALLVTLDANGTPRGFSNYGNSSGYHLLKGLPSNTNLDGVNVFFSQIAVQHVTMNEILRHRVWFPRRDLLELLLNVYQERVHHWWPMLSRRTLNESVAYVDRALTDPANEACTAEFNRHALLIYAALAMPAAMWELQHQICVAVPYSRIMSAHGKRLLANVCSSAANHLTDAQAALLLAIFDLGIPSGNNWLTSGMGFRIALSLGLNLDQRAVMPTTTWTGLGRRGGGGGTDTHAERRELSPELVKLAQHAPGVPSRILTFLVVFIMDRLGAAAGGRPIMVHEEDCVLDLDAIKDTDDNRAKYADEQDLLLPPTSYFPYYLAWSEIVGKVLRVANSFYRRKQLSAKLLPELHAALTQFRSGIPQELVFDPAAFHTLDGAPPSTATLESAVLTMGYTQTIIYMYRPLVTMVIAATLHQNEAEGDETPPPGVSPLAADDPFMHARARLRAHVVTHTTTPTAPTSKSKSSSSTAPTSSTLSPAPPALYPQYVAILETCVSSIAQVFSAIRPFMHLYFSTMLHQMGSVISAGRVIVAGGGNAVLVRDALRELLVVLDRLLPTVPLALHTYHTCRMQLDQLDAVIAAEGGEPAAPLPAPSAAADPERAAARHARTDRALALLMDDIAEYARDVPKLAGVYVAPAKNAYQGPAVVDAGPAMAAAAATRPRDLMPLPAFPHSFGDWAMQVVPDGLDLPFVAPPPPPPGSPSI</sequence>
<dbReference type="PROSITE" id="PS50048">
    <property type="entry name" value="ZN2_CY6_FUNGAL_2"/>
    <property type="match status" value="1"/>
</dbReference>
<feature type="region of interest" description="Disordered" evidence="6">
    <location>
        <begin position="1"/>
        <end position="99"/>
    </location>
</feature>
<dbReference type="SMART" id="SM00906">
    <property type="entry name" value="Fungal_trans"/>
    <property type="match status" value="1"/>
</dbReference>
<organism evidence="8 9">
    <name type="scientific">Allomyces macrogynus (strain ATCC 38327)</name>
    <name type="common">Allomyces javanicus var. macrogynus</name>
    <dbReference type="NCBI Taxonomy" id="578462"/>
    <lineage>
        <taxon>Eukaryota</taxon>
        <taxon>Fungi</taxon>
        <taxon>Fungi incertae sedis</taxon>
        <taxon>Blastocladiomycota</taxon>
        <taxon>Blastocladiomycetes</taxon>
        <taxon>Blastocladiales</taxon>
        <taxon>Blastocladiaceae</taxon>
        <taxon>Allomyces</taxon>
    </lineage>
</organism>
<dbReference type="GO" id="GO:0003677">
    <property type="term" value="F:DNA binding"/>
    <property type="evidence" value="ECO:0007669"/>
    <property type="project" value="InterPro"/>
</dbReference>
<protein>
    <recommendedName>
        <fullName evidence="7">Zn(2)-C6 fungal-type domain-containing protein</fullName>
    </recommendedName>
</protein>
<evidence type="ECO:0000256" key="5">
    <source>
        <dbReference type="ARBA" id="ARBA00023242"/>
    </source>
</evidence>
<accession>A0A0L0T6M9</accession>
<reference evidence="8 9" key="1">
    <citation type="submission" date="2009-11" db="EMBL/GenBank/DDBJ databases">
        <title>Annotation of Allomyces macrogynus ATCC 38327.</title>
        <authorList>
            <consortium name="The Broad Institute Genome Sequencing Platform"/>
            <person name="Russ C."/>
            <person name="Cuomo C."/>
            <person name="Burger G."/>
            <person name="Gray M.W."/>
            <person name="Holland P.W.H."/>
            <person name="King N."/>
            <person name="Lang F.B.F."/>
            <person name="Roger A.J."/>
            <person name="Ruiz-Trillo I."/>
            <person name="Young S.K."/>
            <person name="Zeng Q."/>
            <person name="Gargeya S."/>
            <person name="Fitzgerald M."/>
            <person name="Haas B."/>
            <person name="Abouelleil A."/>
            <person name="Alvarado L."/>
            <person name="Arachchi H.M."/>
            <person name="Berlin A."/>
            <person name="Chapman S.B."/>
            <person name="Gearin G."/>
            <person name="Goldberg J."/>
            <person name="Griggs A."/>
            <person name="Gujja S."/>
            <person name="Hansen M."/>
            <person name="Heiman D."/>
            <person name="Howarth C."/>
            <person name="Larimer J."/>
            <person name="Lui A."/>
            <person name="MacDonald P.J.P."/>
            <person name="McCowen C."/>
            <person name="Montmayeur A."/>
            <person name="Murphy C."/>
            <person name="Neiman D."/>
            <person name="Pearson M."/>
            <person name="Priest M."/>
            <person name="Roberts A."/>
            <person name="Saif S."/>
            <person name="Shea T."/>
            <person name="Sisk P."/>
            <person name="Stolte C."/>
            <person name="Sykes S."/>
            <person name="Wortman J."/>
            <person name="Nusbaum C."/>
            <person name="Birren B."/>
        </authorList>
    </citation>
    <scope>NUCLEOTIDE SEQUENCE [LARGE SCALE GENOMIC DNA]</scope>
    <source>
        <strain evidence="8 9">ATCC 38327</strain>
    </source>
</reference>
<evidence type="ECO:0000313" key="9">
    <source>
        <dbReference type="Proteomes" id="UP000054350"/>
    </source>
</evidence>
<dbReference type="Proteomes" id="UP000054350">
    <property type="component" value="Unassembled WGS sequence"/>
</dbReference>
<evidence type="ECO:0000256" key="2">
    <source>
        <dbReference type="ARBA" id="ARBA00022723"/>
    </source>
</evidence>
<keyword evidence="9" id="KW-1185">Reference proteome</keyword>
<evidence type="ECO:0000256" key="1">
    <source>
        <dbReference type="ARBA" id="ARBA00004123"/>
    </source>
</evidence>
<dbReference type="SUPFAM" id="SSF57701">
    <property type="entry name" value="Zn2/Cys6 DNA-binding domain"/>
    <property type="match status" value="1"/>
</dbReference>
<dbReference type="GO" id="GO:0008270">
    <property type="term" value="F:zinc ion binding"/>
    <property type="evidence" value="ECO:0007669"/>
    <property type="project" value="InterPro"/>
</dbReference>
<comment type="subcellular location">
    <subcellularLocation>
        <location evidence="1">Nucleus</location>
    </subcellularLocation>
</comment>
<dbReference type="InterPro" id="IPR007219">
    <property type="entry name" value="XnlR_reg_dom"/>
</dbReference>
<feature type="domain" description="Zn(2)-C6 fungal-type" evidence="7">
    <location>
        <begin position="362"/>
        <end position="391"/>
    </location>
</feature>
<keyword evidence="4" id="KW-0804">Transcription</keyword>
<dbReference type="GO" id="GO:0005634">
    <property type="term" value="C:nucleus"/>
    <property type="evidence" value="ECO:0007669"/>
    <property type="project" value="UniProtKB-SubCell"/>
</dbReference>